<feature type="chain" id="PRO_5035172728" evidence="1">
    <location>
        <begin position="27"/>
        <end position="243"/>
    </location>
</feature>
<dbReference type="RefSeq" id="WP_203933443.1">
    <property type="nucleotide sequence ID" value="NZ_BOPH01000120.1"/>
</dbReference>
<keyword evidence="3" id="KW-1185">Reference proteome</keyword>
<gene>
    <name evidence="2" type="ORF">Voc01_085400</name>
</gene>
<feature type="signal peptide" evidence="1">
    <location>
        <begin position="1"/>
        <end position="26"/>
    </location>
</feature>
<organism evidence="2 3">
    <name type="scientific">Virgisporangium ochraceum</name>
    <dbReference type="NCBI Taxonomy" id="65505"/>
    <lineage>
        <taxon>Bacteria</taxon>
        <taxon>Bacillati</taxon>
        <taxon>Actinomycetota</taxon>
        <taxon>Actinomycetes</taxon>
        <taxon>Micromonosporales</taxon>
        <taxon>Micromonosporaceae</taxon>
        <taxon>Virgisporangium</taxon>
    </lineage>
</organism>
<sequence length="243" mass="26222">MSVLRIRAMLVAVAVVVAAAPTAAVASEGTGTAARSGSPLGTYDAAGNPVLRDGSPIEGVTFVRAEDAERVRKSQQAASAARLKTVGNLQCLDGWTTIAGGGVNVNWRVNPDTGYVSANGNPAVDRWNQLFLPCWVPYRDWPVHEWVFLANANGRVVSFVRDHENPINTRLSPTSPVADLEAGARFNHCSYDGNWYYLRIEGSPVLHVKQEFGALYAMGGPLNGDKLLRVTPGINANTRCYRQ</sequence>
<dbReference type="EMBL" id="BOPH01000120">
    <property type="protein sequence ID" value="GIJ73623.1"/>
    <property type="molecule type" value="Genomic_DNA"/>
</dbReference>
<name>A0A8J4A2J2_9ACTN</name>
<evidence type="ECO:0000313" key="2">
    <source>
        <dbReference type="EMBL" id="GIJ73623.1"/>
    </source>
</evidence>
<keyword evidence="1" id="KW-0732">Signal</keyword>
<evidence type="ECO:0000313" key="3">
    <source>
        <dbReference type="Proteomes" id="UP000635606"/>
    </source>
</evidence>
<evidence type="ECO:0000256" key="1">
    <source>
        <dbReference type="SAM" id="SignalP"/>
    </source>
</evidence>
<dbReference type="Proteomes" id="UP000635606">
    <property type="component" value="Unassembled WGS sequence"/>
</dbReference>
<comment type="caution">
    <text evidence="2">The sequence shown here is derived from an EMBL/GenBank/DDBJ whole genome shotgun (WGS) entry which is preliminary data.</text>
</comment>
<accession>A0A8J4A2J2</accession>
<proteinExistence type="predicted"/>
<protein>
    <submittedName>
        <fullName evidence="2">Uncharacterized protein</fullName>
    </submittedName>
</protein>
<dbReference type="AlphaFoldDB" id="A0A8J4A2J2"/>
<reference evidence="2" key="1">
    <citation type="submission" date="2021-01" db="EMBL/GenBank/DDBJ databases">
        <title>Whole genome shotgun sequence of Virgisporangium ochraceum NBRC 16418.</title>
        <authorList>
            <person name="Komaki H."/>
            <person name="Tamura T."/>
        </authorList>
    </citation>
    <scope>NUCLEOTIDE SEQUENCE</scope>
    <source>
        <strain evidence="2">NBRC 16418</strain>
    </source>
</reference>